<evidence type="ECO:0000313" key="2">
    <source>
        <dbReference type="Proteomes" id="UP000191933"/>
    </source>
</evidence>
<dbReference type="AlphaFoldDB" id="A0A9W5AYF5"/>
<gene>
    <name evidence="1" type="ORF">AGR2A_Cc100208</name>
</gene>
<dbReference type="EMBL" id="FBVY01000002">
    <property type="protein sequence ID" value="CUW85623.1"/>
    <property type="molecule type" value="Genomic_DNA"/>
</dbReference>
<reference evidence="1 2" key="1">
    <citation type="submission" date="2016-01" db="EMBL/GenBank/DDBJ databases">
        <authorList>
            <person name="Regsiter A."/>
            <person name="william w."/>
        </authorList>
    </citation>
    <scope>NUCLEOTIDE SEQUENCE [LARGE SCALE GENOMIC DNA]</scope>
    <source>
        <strain evidence="1 2">CFBP 5494</strain>
    </source>
</reference>
<proteinExistence type="predicted"/>
<protein>
    <submittedName>
        <fullName evidence="1">Uncharacterized protein</fullName>
    </submittedName>
</protein>
<name>A0A9W5AYF5_9HYPH</name>
<evidence type="ECO:0000313" key="1">
    <source>
        <dbReference type="EMBL" id="CUW85623.1"/>
    </source>
</evidence>
<comment type="caution">
    <text evidence="1">The sequence shown here is derived from an EMBL/GenBank/DDBJ whole genome shotgun (WGS) entry which is preliminary data.</text>
</comment>
<keyword evidence="2" id="KW-1185">Reference proteome</keyword>
<sequence length="66" mass="7293">MRWVTGLWASIMGSRVVLLKSQCCVGTGTVEALKLRPIVTYDPLNCSTATFGAASVRYSQERSRNR</sequence>
<dbReference type="Proteomes" id="UP000191933">
    <property type="component" value="Unassembled WGS sequence"/>
</dbReference>
<organism evidence="1 2">
    <name type="scientific">Agrobacterium genomosp. 2 str. CFBP 5494</name>
    <dbReference type="NCBI Taxonomy" id="1183436"/>
    <lineage>
        <taxon>Bacteria</taxon>
        <taxon>Pseudomonadati</taxon>
        <taxon>Pseudomonadota</taxon>
        <taxon>Alphaproteobacteria</taxon>
        <taxon>Hyphomicrobiales</taxon>
        <taxon>Rhizobiaceae</taxon>
        <taxon>Rhizobium/Agrobacterium group</taxon>
        <taxon>Agrobacterium</taxon>
        <taxon>Agrobacterium tumefaciens complex</taxon>
    </lineage>
</organism>
<accession>A0A9W5AYF5</accession>